<accession>A0A4R6GSJ1</accession>
<dbReference type="InterPro" id="IPR001610">
    <property type="entry name" value="PAC"/>
</dbReference>
<dbReference type="SMART" id="SM00091">
    <property type="entry name" value="PAS"/>
    <property type="match status" value="5"/>
</dbReference>
<evidence type="ECO:0000313" key="16">
    <source>
        <dbReference type="Proteomes" id="UP000294848"/>
    </source>
</evidence>
<dbReference type="Pfam" id="PF02518">
    <property type="entry name" value="HATPase_c"/>
    <property type="match status" value="1"/>
</dbReference>
<dbReference type="InterPro" id="IPR003661">
    <property type="entry name" value="HisK_dim/P_dom"/>
</dbReference>
<dbReference type="Gene3D" id="3.30.565.10">
    <property type="entry name" value="Histidine kinase-like ATPase, C-terminal domain"/>
    <property type="match status" value="1"/>
</dbReference>
<evidence type="ECO:0000259" key="12">
    <source>
        <dbReference type="PROSITE" id="PS50109"/>
    </source>
</evidence>
<dbReference type="AlphaFoldDB" id="A0A4R6GSJ1"/>
<dbReference type="GO" id="GO:0005886">
    <property type="term" value="C:plasma membrane"/>
    <property type="evidence" value="ECO:0007669"/>
    <property type="project" value="UniProtKB-SubCell"/>
</dbReference>
<dbReference type="CDD" id="cd00082">
    <property type="entry name" value="HisKA"/>
    <property type="match status" value="1"/>
</dbReference>
<keyword evidence="4" id="KW-1003">Cell membrane</keyword>
<dbReference type="SMART" id="SM00387">
    <property type="entry name" value="HATPase_c"/>
    <property type="match status" value="1"/>
</dbReference>
<dbReference type="Pfam" id="PF08447">
    <property type="entry name" value="PAS_3"/>
    <property type="match status" value="1"/>
</dbReference>
<dbReference type="CDD" id="cd00130">
    <property type="entry name" value="PAS"/>
    <property type="match status" value="5"/>
</dbReference>
<feature type="domain" description="PAC" evidence="14">
    <location>
        <begin position="293"/>
        <end position="345"/>
    </location>
</feature>
<dbReference type="InterPro" id="IPR000700">
    <property type="entry name" value="PAS-assoc_C"/>
</dbReference>
<evidence type="ECO:0000256" key="3">
    <source>
        <dbReference type="ARBA" id="ARBA00012438"/>
    </source>
</evidence>
<dbReference type="RefSeq" id="WP_166642859.1">
    <property type="nucleotide sequence ID" value="NZ_SNWI01000008.1"/>
</dbReference>
<feature type="domain" description="PAC" evidence="14">
    <location>
        <begin position="545"/>
        <end position="597"/>
    </location>
</feature>
<evidence type="ECO:0000256" key="10">
    <source>
        <dbReference type="ARBA" id="ARBA00023012"/>
    </source>
</evidence>
<dbReference type="EMBL" id="SNWI01000008">
    <property type="protein sequence ID" value="TDN98351.1"/>
    <property type="molecule type" value="Genomic_DNA"/>
</dbReference>
<evidence type="ECO:0000256" key="2">
    <source>
        <dbReference type="ARBA" id="ARBA00004236"/>
    </source>
</evidence>
<evidence type="ECO:0000256" key="9">
    <source>
        <dbReference type="ARBA" id="ARBA00022840"/>
    </source>
</evidence>
<dbReference type="NCBIfam" id="TIGR00229">
    <property type="entry name" value="sensory_box"/>
    <property type="match status" value="5"/>
</dbReference>
<dbReference type="InterPro" id="IPR013767">
    <property type="entry name" value="PAS_fold"/>
</dbReference>
<feature type="domain" description="PAS" evidence="13">
    <location>
        <begin position="471"/>
        <end position="541"/>
    </location>
</feature>
<dbReference type="Pfam" id="PF08448">
    <property type="entry name" value="PAS_4"/>
    <property type="match status" value="1"/>
</dbReference>
<gene>
    <name evidence="15" type="ORF">DET52_108138</name>
</gene>
<evidence type="ECO:0000256" key="5">
    <source>
        <dbReference type="ARBA" id="ARBA00022553"/>
    </source>
</evidence>
<feature type="domain" description="PAS" evidence="13">
    <location>
        <begin position="598"/>
        <end position="672"/>
    </location>
</feature>
<feature type="domain" description="Histidine kinase" evidence="12">
    <location>
        <begin position="865"/>
        <end position="1085"/>
    </location>
</feature>
<dbReference type="InterPro" id="IPR005467">
    <property type="entry name" value="His_kinase_dom"/>
</dbReference>
<feature type="domain" description="PAC" evidence="14">
    <location>
        <begin position="420"/>
        <end position="470"/>
    </location>
</feature>
<dbReference type="PRINTS" id="PR00344">
    <property type="entry name" value="BCTRLSENSOR"/>
</dbReference>
<dbReference type="SUPFAM" id="SSF55874">
    <property type="entry name" value="ATPase domain of HSP90 chaperone/DNA topoisomerase II/histidine kinase"/>
    <property type="match status" value="1"/>
</dbReference>
<dbReference type="PANTHER" id="PTHR43304:SF1">
    <property type="entry name" value="PAC DOMAIN-CONTAINING PROTEIN"/>
    <property type="match status" value="1"/>
</dbReference>
<dbReference type="PANTHER" id="PTHR43304">
    <property type="entry name" value="PHYTOCHROME-LIKE PROTEIN CPH1"/>
    <property type="match status" value="1"/>
</dbReference>
<dbReference type="GO" id="GO:0000155">
    <property type="term" value="F:phosphorelay sensor kinase activity"/>
    <property type="evidence" value="ECO:0007669"/>
    <property type="project" value="InterPro"/>
</dbReference>
<keyword evidence="8" id="KW-0418">Kinase</keyword>
<evidence type="ECO:0000256" key="4">
    <source>
        <dbReference type="ARBA" id="ARBA00022475"/>
    </source>
</evidence>
<reference evidence="15 16" key="1">
    <citation type="submission" date="2019-03" db="EMBL/GenBank/DDBJ databases">
        <title>Freshwater and sediment microbial communities from various areas in North America, analyzing microbe dynamics in response to fracking.</title>
        <authorList>
            <person name="Lamendella R."/>
        </authorList>
    </citation>
    <scope>NUCLEOTIDE SEQUENCE [LARGE SCALE GENOMIC DNA]</scope>
    <source>
        <strain evidence="15 16">114D</strain>
    </source>
</reference>
<dbReference type="InterPro" id="IPR000014">
    <property type="entry name" value="PAS"/>
</dbReference>
<evidence type="ECO:0000256" key="6">
    <source>
        <dbReference type="ARBA" id="ARBA00022679"/>
    </source>
</evidence>
<dbReference type="FunFam" id="3.30.565.10:FF:000023">
    <property type="entry name" value="PAS domain-containing sensor histidine kinase"/>
    <property type="match status" value="1"/>
</dbReference>
<proteinExistence type="predicted"/>
<comment type="catalytic activity">
    <reaction evidence="1">
        <text>ATP + protein L-histidine = ADP + protein N-phospho-L-histidine.</text>
        <dbReference type="EC" id="2.7.13.3"/>
    </reaction>
</comment>
<feature type="domain" description="PAC" evidence="14">
    <location>
        <begin position="796"/>
        <end position="847"/>
    </location>
</feature>
<dbReference type="GO" id="GO:0006355">
    <property type="term" value="P:regulation of DNA-templated transcription"/>
    <property type="evidence" value="ECO:0007669"/>
    <property type="project" value="InterPro"/>
</dbReference>
<feature type="domain" description="PAS" evidence="13">
    <location>
        <begin position="215"/>
        <end position="290"/>
    </location>
</feature>
<dbReference type="Pfam" id="PF13426">
    <property type="entry name" value="PAS_9"/>
    <property type="match status" value="1"/>
</dbReference>
<dbReference type="InterPro" id="IPR003594">
    <property type="entry name" value="HATPase_dom"/>
</dbReference>
<dbReference type="SUPFAM" id="SSF55785">
    <property type="entry name" value="PYP-like sensor domain (PAS domain)"/>
    <property type="match status" value="6"/>
</dbReference>
<organism evidence="15 16">
    <name type="scientific">Sunxiuqinia elliptica</name>
    <dbReference type="NCBI Taxonomy" id="655355"/>
    <lineage>
        <taxon>Bacteria</taxon>
        <taxon>Pseudomonadati</taxon>
        <taxon>Bacteroidota</taxon>
        <taxon>Bacteroidia</taxon>
        <taxon>Marinilabiliales</taxon>
        <taxon>Prolixibacteraceae</taxon>
        <taxon>Sunxiuqinia</taxon>
    </lineage>
</organism>
<evidence type="ECO:0000256" key="8">
    <source>
        <dbReference type="ARBA" id="ARBA00022777"/>
    </source>
</evidence>
<dbReference type="Proteomes" id="UP000294848">
    <property type="component" value="Unassembled WGS sequence"/>
</dbReference>
<dbReference type="SMART" id="SM00086">
    <property type="entry name" value="PAC"/>
    <property type="match status" value="4"/>
</dbReference>
<dbReference type="Gene3D" id="3.30.450.20">
    <property type="entry name" value="PAS domain"/>
    <property type="match status" value="5"/>
</dbReference>
<dbReference type="SMART" id="SM00388">
    <property type="entry name" value="HisKA"/>
    <property type="match status" value="1"/>
</dbReference>
<evidence type="ECO:0000313" key="15">
    <source>
        <dbReference type="EMBL" id="TDN98351.1"/>
    </source>
</evidence>
<keyword evidence="9" id="KW-0067">ATP-binding</keyword>
<keyword evidence="10" id="KW-0902">Two-component regulatory system</keyword>
<dbReference type="InterPro" id="IPR052162">
    <property type="entry name" value="Sensor_kinase/Photoreceptor"/>
</dbReference>
<evidence type="ECO:0000256" key="1">
    <source>
        <dbReference type="ARBA" id="ARBA00000085"/>
    </source>
</evidence>
<dbReference type="InterPro" id="IPR013656">
    <property type="entry name" value="PAS_4"/>
</dbReference>
<keyword evidence="11" id="KW-0472">Membrane</keyword>
<dbReference type="PROSITE" id="PS50113">
    <property type="entry name" value="PAC"/>
    <property type="match status" value="4"/>
</dbReference>
<keyword evidence="6" id="KW-0808">Transferase</keyword>
<dbReference type="SUPFAM" id="SSF47384">
    <property type="entry name" value="Homodimeric domain of signal transducing histidine kinase"/>
    <property type="match status" value="1"/>
</dbReference>
<dbReference type="InterPro" id="IPR036097">
    <property type="entry name" value="HisK_dim/P_sf"/>
</dbReference>
<sequence length="1094" mass="126502">MLNKTQPQHGSNKPEEEIRQLKQRLEEEIAKNVLLEEHIQHLQDGQKSNLPAMSEKRLSAIQDFDSFNHLSIPAWEQDYSQVAQSIKELQRQGVNSLSSYFDSHQDEFFRLLKQIKIIHHNKEAEMFTPKNKAYSSLLDLYHPESYQSILKQFYCILRGEYRLATELPVELPNGEKRYYILKWIAIEHPIPYKRVLVSLVNITDRHAMEEKLAETNRQLSTLIKNLSGIVYQCKNDSHWTMQYLSDTVQEVTGYCPEQLLFNKDLAFSDLVHAEDREVVEQEIQAAIQAHRQFSIEYRITTKKGETRWLWEQGIGIQNQASKVETLEGYILDITDRKQYEEALQQSEEKFKKAFHASPMAIMLTREQDGRIIEANESFTEITGWTKEEYEGKTSLELGIWSNPADRIDYITTIQQEGKVKAREYLIFKKSGHLRSVLISGYPMRLGNDRITIANITDITEHRQAQLNLKNERTHLRTVLETIPDLIWLKDPDGVYLNCNYQFELFFGASEAEIIGKTDYDFISKELADFFRANDRLAMRKNQTNTNLEWVTFASDGHRALLETVKTPMRDSQGALVGVLGIARDITKNKLNEEALKESEVLYKAIFNNTGTATCLIDENRTLILVNEKFEHLSGYSRKELENKMKWTDFVVPEDLEKMQKHHNNRRQAPQNAPKHYEFTFIDRKQAKHHIFLNIDMIPGTNTSVASLLDVSVRINALNELRQSHEKYQNLVENINDIIYELDADWNFSYISPRVQAITGYPPSHYLGKYFLEVVAERDKAAVEKRFDGFLEQKENLPIEFRAKTLDDQTVWLRISVRPVIKNNHIIGLRGIGSDVTRQKRTEQELIRAKEEAEAADRLKSAFLATMSHELRTPLNAIIGFSQLIDEDLPPTEMVDMGKIIHSSGNHLLSIIESIFELTMLQSKQTKLRIEHFTVQEIGKSLEFFMKSELKKYDKQSINFSFSGFDTTKQPNIQSDKTKLTQLLTNLISNSVKYSNKGKITVGCQTKKKSVVFSVKDEGIGIAQEMLEVIFERFRQVDDSSTRRYEGVGLGLSICKEIAELLQGKIWVESEPSKGSKFYFELPLTPKKETNTSET</sequence>
<dbReference type="EC" id="2.7.13.3" evidence="3"/>
<keyword evidence="5" id="KW-0597">Phosphoprotein</keyword>
<dbReference type="PROSITE" id="PS50109">
    <property type="entry name" value="HIS_KIN"/>
    <property type="match status" value="1"/>
</dbReference>
<name>A0A4R6GSJ1_9BACT</name>
<dbReference type="Gene3D" id="1.10.287.130">
    <property type="match status" value="1"/>
</dbReference>
<dbReference type="PROSITE" id="PS50112">
    <property type="entry name" value="PAS"/>
    <property type="match status" value="5"/>
</dbReference>
<dbReference type="Pfam" id="PF00512">
    <property type="entry name" value="HisKA"/>
    <property type="match status" value="1"/>
</dbReference>
<evidence type="ECO:0000259" key="14">
    <source>
        <dbReference type="PROSITE" id="PS50113"/>
    </source>
</evidence>
<dbReference type="CDD" id="cd16922">
    <property type="entry name" value="HATPase_EvgS-ArcB-TorS-like"/>
    <property type="match status" value="1"/>
</dbReference>
<protein>
    <recommendedName>
        <fullName evidence="3">histidine kinase</fullName>
        <ecNumber evidence="3">2.7.13.3</ecNumber>
    </recommendedName>
</protein>
<keyword evidence="7" id="KW-0547">Nucleotide-binding</keyword>
<dbReference type="Pfam" id="PF00989">
    <property type="entry name" value="PAS"/>
    <property type="match status" value="2"/>
</dbReference>
<dbReference type="GO" id="GO:0005524">
    <property type="term" value="F:ATP binding"/>
    <property type="evidence" value="ECO:0007669"/>
    <property type="project" value="UniProtKB-KW"/>
</dbReference>
<evidence type="ECO:0000259" key="13">
    <source>
        <dbReference type="PROSITE" id="PS50112"/>
    </source>
</evidence>
<evidence type="ECO:0000256" key="7">
    <source>
        <dbReference type="ARBA" id="ARBA00022741"/>
    </source>
</evidence>
<comment type="subcellular location">
    <subcellularLocation>
        <location evidence="2">Cell membrane</location>
    </subcellularLocation>
</comment>
<evidence type="ECO:0000256" key="11">
    <source>
        <dbReference type="ARBA" id="ARBA00023136"/>
    </source>
</evidence>
<comment type="caution">
    <text evidence="15">The sequence shown here is derived from an EMBL/GenBank/DDBJ whole genome shotgun (WGS) entry which is preliminary data.</text>
</comment>
<dbReference type="InterPro" id="IPR036890">
    <property type="entry name" value="HATPase_C_sf"/>
</dbReference>
<dbReference type="InterPro" id="IPR004358">
    <property type="entry name" value="Sig_transdc_His_kin-like_C"/>
</dbReference>
<feature type="domain" description="PAS" evidence="13">
    <location>
        <begin position="723"/>
        <end position="793"/>
    </location>
</feature>
<dbReference type="InterPro" id="IPR035965">
    <property type="entry name" value="PAS-like_dom_sf"/>
</dbReference>
<dbReference type="InterPro" id="IPR013655">
    <property type="entry name" value="PAS_fold_3"/>
</dbReference>
<feature type="domain" description="PAS" evidence="13">
    <location>
        <begin position="346"/>
        <end position="395"/>
    </location>
</feature>